<reference evidence="11 12" key="1">
    <citation type="journal article" date="2021" name="Elife">
        <title>Chloroplast acquisition without the gene transfer in kleptoplastic sea slugs, Plakobranchus ocellatus.</title>
        <authorList>
            <person name="Maeda T."/>
            <person name="Takahashi S."/>
            <person name="Yoshida T."/>
            <person name="Shimamura S."/>
            <person name="Takaki Y."/>
            <person name="Nagai Y."/>
            <person name="Toyoda A."/>
            <person name="Suzuki Y."/>
            <person name="Arimoto A."/>
            <person name="Ishii H."/>
            <person name="Satoh N."/>
            <person name="Nishiyama T."/>
            <person name="Hasebe M."/>
            <person name="Maruyama T."/>
            <person name="Minagawa J."/>
            <person name="Obokata J."/>
            <person name="Shigenobu S."/>
        </authorList>
    </citation>
    <scope>NUCLEOTIDE SEQUENCE [LARGE SCALE GENOMIC DNA]</scope>
</reference>
<feature type="region of interest" description="Disordered" evidence="8">
    <location>
        <begin position="1219"/>
        <end position="1256"/>
    </location>
</feature>
<comment type="caution">
    <text evidence="11">The sequence shown here is derived from an EMBL/GenBank/DDBJ whole genome shotgun (WGS) entry which is preliminary data.</text>
</comment>
<dbReference type="GO" id="GO:0005886">
    <property type="term" value="C:plasma membrane"/>
    <property type="evidence" value="ECO:0007669"/>
    <property type="project" value="TreeGrafter"/>
</dbReference>
<sequence length="1398" mass="154891">MSFARIAYILPASETFGQLQISYGRMLQDVAKFIFIYFTVMIAFICGLTSLYSISNNEHFSGLSDTTGTLFWAAFGMGNSKAPQIVDSPSSNTGTNHVADSLMGQDGNTKEAPESEVLAMVEVVGYMLYGVYILGAVVVLINMLIAMMSNTFEEIQKSEDSEWKFARAKLWISFIEQGTTLPIPFNIIPTPKSILKVCRWFKACITCDNTNPDDGAEDTQKYEMEYKTPSGHTSVGHSMRVRPHLKVARARIKYATSECEASLLPVCRQASRAIMHRVVLRYIHKMKFERKGDSLKDEILDTREEVVYQLHSMYGRLSSRLEMLERDLYNLNHPGANAKSSPGGVSRRSSPGLSYSRSVSSRMARSRDRMQSLRAVDSDLNLHAHDGLDLLFNRRSRYRIRPTKDMRDRVDRSSLKDSCHSAAGADRISDSGQEVDVKETDPADLETPCGKANLSDGDKRNRKTGSVQHPVSSPSVSTTLTEASPRRESLVSVVSQSFSDSDQYALHYSGSVRVRTEREDSFSPRPSSERHRRRTDGLSDSRKGDNSTSGPGGVRWCQNVIKESSMEDQLSNGVKETSFSTNRATSLARSPLLRNSGKRRETHNHPNIDAPFGLPHRPNSESSATNTFVEYHESRPQTRDTIQGLVLDVQQVPFTRLDSKDSQQSWPEEGVDWEENHTGSSGSVFVSAPSKGSGKRYGRQDSQTSISTIGRLAAASSVRIFPMETKSLQNAGSAATNSLIYQEQLQYSTQSNAEVSGVTCEASDRRREERISDISNTSVSCPSTIDTLSSSTGNINFKQINSSANYNSDDTNPLNPTEFSDIKVLSNITSMDGSNSDSSKYGHHQTPTTIDSNNREKRIDERYAADILSKSATRATDLSQCTSALQQDSRSCNDRSCLRCSATELEPLSLAETEYNSSPFLCGQSMGHVNHVYLPETPPTPMDTKLLASTNTESDIARDSSQPLGHIVVPFSSTATDPSIDNITRLLDLSSSSASSTNQSSFLTARNSQHVQFDQLQTAATITEQGKRNLMVEAAYPHKSSAHYAANREHPSWQIDSHNARSTSTNYTQTSTVVTTASSPISPTAESSLAMTLEEHCFSDTQQDKDHHQIDNHHRTAENSRSKIGEGEQLYHCGEPERHLSESQPHQRLGGRYRKRADTGVPFKHPSSFSGTAAGKHLRTLHHHPSRDSLLTPASQRYMFHSNDQDVQTDITMPYQTEGMRSEHHPSYNFHNQNNASHNPNKQQQHRTKQDDQRLSQGEQLDHFGLFSDTSPLHSPEIGPSTAAAIFIPAMATNLLPFPLPIQSSVAFSHKPVSKQQAKQSVGEAESSVDPDKPSGDSTTATPKKKKTSLVSLVRGRRSDKSKDSSSIKGKHSRSVSLNRKKESRKLLTLHHQKSKEI</sequence>
<feature type="region of interest" description="Disordered" evidence="8">
    <location>
        <begin position="509"/>
        <end position="555"/>
    </location>
</feature>
<dbReference type="GO" id="GO:0070679">
    <property type="term" value="F:inositol 1,4,5 trisphosphate binding"/>
    <property type="evidence" value="ECO:0007669"/>
    <property type="project" value="TreeGrafter"/>
</dbReference>
<feature type="compositionally biased region" description="Basic and acidic residues" evidence="8">
    <location>
        <begin position="1357"/>
        <end position="1366"/>
    </location>
</feature>
<evidence type="ECO:0000256" key="4">
    <source>
        <dbReference type="ARBA" id="ARBA00022989"/>
    </source>
</evidence>
<evidence type="ECO:0000256" key="6">
    <source>
        <dbReference type="ARBA" id="ARBA00023136"/>
    </source>
</evidence>
<keyword evidence="6 9" id="KW-0472">Membrane</keyword>
<dbReference type="PANTHER" id="PTHR10117:SF54">
    <property type="entry name" value="TRANSIENT RECEPTOR POTENTIAL-GAMMA PROTEIN"/>
    <property type="match status" value="1"/>
</dbReference>
<feature type="region of interest" description="Disordered" evidence="8">
    <location>
        <begin position="87"/>
        <end position="109"/>
    </location>
</feature>
<evidence type="ECO:0000313" key="12">
    <source>
        <dbReference type="Proteomes" id="UP000735302"/>
    </source>
</evidence>
<dbReference type="GO" id="GO:0034703">
    <property type="term" value="C:cation channel complex"/>
    <property type="evidence" value="ECO:0007669"/>
    <property type="project" value="TreeGrafter"/>
</dbReference>
<evidence type="ECO:0000256" key="3">
    <source>
        <dbReference type="ARBA" id="ARBA00022692"/>
    </source>
</evidence>
<keyword evidence="12" id="KW-1185">Reference proteome</keyword>
<evidence type="ECO:0000256" key="5">
    <source>
        <dbReference type="ARBA" id="ARBA00023065"/>
    </source>
</evidence>
<feature type="region of interest" description="Disordered" evidence="8">
    <location>
        <begin position="1315"/>
        <end position="1398"/>
    </location>
</feature>
<organism evidence="11 12">
    <name type="scientific">Plakobranchus ocellatus</name>
    <dbReference type="NCBI Taxonomy" id="259542"/>
    <lineage>
        <taxon>Eukaryota</taxon>
        <taxon>Metazoa</taxon>
        <taxon>Spiralia</taxon>
        <taxon>Lophotrochozoa</taxon>
        <taxon>Mollusca</taxon>
        <taxon>Gastropoda</taxon>
        <taxon>Heterobranchia</taxon>
        <taxon>Euthyneura</taxon>
        <taxon>Panpulmonata</taxon>
        <taxon>Sacoglossa</taxon>
        <taxon>Placobranchoidea</taxon>
        <taxon>Plakobranchidae</taxon>
        <taxon>Plakobranchus</taxon>
    </lineage>
</organism>
<dbReference type="GO" id="GO:0015279">
    <property type="term" value="F:store-operated calcium channel activity"/>
    <property type="evidence" value="ECO:0007669"/>
    <property type="project" value="TreeGrafter"/>
</dbReference>
<accession>A0AAV4C5Z0</accession>
<evidence type="ECO:0000256" key="1">
    <source>
        <dbReference type="ARBA" id="ARBA00004141"/>
    </source>
</evidence>
<feature type="compositionally biased region" description="Basic and acidic residues" evidence="8">
    <location>
        <begin position="535"/>
        <end position="545"/>
    </location>
</feature>
<evidence type="ECO:0000256" key="2">
    <source>
        <dbReference type="ARBA" id="ARBA00022448"/>
    </source>
</evidence>
<evidence type="ECO:0000256" key="8">
    <source>
        <dbReference type="SAM" id="MobiDB-lite"/>
    </source>
</evidence>
<keyword evidence="3 9" id="KW-0812">Transmembrane</keyword>
<dbReference type="InterPro" id="IPR002153">
    <property type="entry name" value="TRPC_channel"/>
</dbReference>
<keyword evidence="2" id="KW-0813">Transport</keyword>
<feature type="compositionally biased region" description="Polar residues" evidence="8">
    <location>
        <begin position="831"/>
        <end position="852"/>
    </location>
</feature>
<evidence type="ECO:0000256" key="7">
    <source>
        <dbReference type="ARBA" id="ARBA00023303"/>
    </source>
</evidence>
<feature type="compositionally biased region" description="Polar residues" evidence="8">
    <location>
        <begin position="1229"/>
        <end position="1243"/>
    </location>
</feature>
<feature type="compositionally biased region" description="Low complexity" evidence="8">
    <location>
        <begin position="470"/>
        <end position="479"/>
    </location>
</feature>
<feature type="region of interest" description="Disordered" evidence="8">
    <location>
        <begin position="567"/>
        <end position="623"/>
    </location>
</feature>
<feature type="compositionally biased region" description="Basic and acidic residues" evidence="8">
    <location>
        <begin position="403"/>
        <end position="419"/>
    </location>
</feature>
<evidence type="ECO:0000256" key="9">
    <source>
        <dbReference type="SAM" id="Phobius"/>
    </source>
</evidence>
<feature type="region of interest" description="Disordered" evidence="8">
    <location>
        <begin position="403"/>
        <end position="487"/>
    </location>
</feature>
<comment type="subcellular location">
    <subcellularLocation>
        <location evidence="1">Membrane</location>
        <topology evidence="1">Multi-pass membrane protein</topology>
    </subcellularLocation>
</comment>
<feature type="region of interest" description="Disordered" evidence="8">
    <location>
        <begin position="1102"/>
        <end position="1125"/>
    </location>
</feature>
<proteinExistence type="predicted"/>
<keyword evidence="5" id="KW-0406">Ion transport</keyword>
<dbReference type="GO" id="GO:0051480">
    <property type="term" value="P:regulation of cytosolic calcium ion concentration"/>
    <property type="evidence" value="ECO:0007669"/>
    <property type="project" value="TreeGrafter"/>
</dbReference>
<dbReference type="PANTHER" id="PTHR10117">
    <property type="entry name" value="TRANSIENT RECEPTOR POTENTIAL CHANNEL"/>
    <property type="match status" value="1"/>
</dbReference>
<feature type="compositionally biased region" description="Basic residues" evidence="8">
    <location>
        <begin position="1382"/>
        <end position="1398"/>
    </location>
</feature>
<dbReference type="InterPro" id="IPR005821">
    <property type="entry name" value="Ion_trans_dom"/>
</dbReference>
<keyword evidence="7" id="KW-0407">Ion channel</keyword>
<dbReference type="Pfam" id="PF00520">
    <property type="entry name" value="Ion_trans"/>
    <property type="match status" value="1"/>
</dbReference>
<feature type="transmembrane region" description="Helical" evidence="9">
    <location>
        <begin position="34"/>
        <end position="54"/>
    </location>
</feature>
<dbReference type="Proteomes" id="UP000735302">
    <property type="component" value="Unassembled WGS sequence"/>
</dbReference>
<feature type="region of interest" description="Disordered" evidence="8">
    <location>
        <begin position="658"/>
        <end position="703"/>
    </location>
</feature>
<feature type="compositionally biased region" description="Low complexity" evidence="8">
    <location>
        <begin position="340"/>
        <end position="363"/>
    </location>
</feature>
<feature type="compositionally biased region" description="Polar residues" evidence="8">
    <location>
        <begin position="567"/>
        <end position="588"/>
    </location>
</feature>
<dbReference type="EMBL" id="BLXT01005873">
    <property type="protein sequence ID" value="GFO26883.1"/>
    <property type="molecule type" value="Genomic_DNA"/>
</dbReference>
<evidence type="ECO:0000313" key="11">
    <source>
        <dbReference type="EMBL" id="GFO26883.1"/>
    </source>
</evidence>
<gene>
    <name evidence="11" type="ORF">PoB_005338800</name>
</gene>
<feature type="region of interest" description="Disordered" evidence="8">
    <location>
        <begin position="831"/>
        <end position="853"/>
    </location>
</feature>
<name>A0AAV4C5Z0_9GAST</name>
<evidence type="ECO:0000259" key="10">
    <source>
        <dbReference type="Pfam" id="PF00520"/>
    </source>
</evidence>
<feature type="domain" description="Ion transport" evidence="10">
    <location>
        <begin position="2"/>
        <end position="159"/>
    </location>
</feature>
<feature type="region of interest" description="Disordered" evidence="8">
    <location>
        <begin position="334"/>
        <end position="370"/>
    </location>
</feature>
<protein>
    <submittedName>
        <fullName evidence="11">Short transient receptor potential channel 6</fullName>
    </submittedName>
</protein>
<keyword evidence="11" id="KW-0675">Receptor</keyword>
<feature type="transmembrane region" description="Helical" evidence="9">
    <location>
        <begin position="126"/>
        <end position="149"/>
    </location>
</feature>
<keyword evidence="4 9" id="KW-1133">Transmembrane helix</keyword>
<feature type="compositionally biased region" description="Polar residues" evidence="8">
    <location>
        <begin position="87"/>
        <end position="98"/>
    </location>
</feature>
<dbReference type="PRINTS" id="PR01097">
    <property type="entry name" value="TRNSRECEPTRP"/>
</dbReference>